<reference evidence="3" key="1">
    <citation type="submission" date="2023-01" db="EMBL/GenBank/DDBJ databases">
        <title>The growth and conidiation of Purpureocillium lavendulum are regulated by nitrogen source and histone H3K14 acetylation.</title>
        <authorList>
            <person name="Tang P."/>
            <person name="Han J."/>
            <person name="Zhang C."/>
            <person name="Tang P."/>
            <person name="Qi F."/>
            <person name="Zhang K."/>
            <person name="Liang L."/>
        </authorList>
    </citation>
    <scope>NUCLEOTIDE SEQUENCE</scope>
    <source>
        <strain evidence="3">YMF1.00683</strain>
    </source>
</reference>
<dbReference type="Gene3D" id="3.40.50.300">
    <property type="entry name" value="P-loop containing nucleotide triphosphate hydrolases"/>
    <property type="match status" value="1"/>
</dbReference>
<evidence type="ECO:0000313" key="3">
    <source>
        <dbReference type="EMBL" id="KAJ6436989.1"/>
    </source>
</evidence>
<dbReference type="AlphaFoldDB" id="A0AB34FC49"/>
<proteinExistence type="inferred from homology"/>
<dbReference type="CDD" id="cd02440">
    <property type="entry name" value="AdoMet_MTases"/>
    <property type="match status" value="1"/>
</dbReference>
<dbReference type="PANTHER" id="PTHR43591">
    <property type="entry name" value="METHYLTRANSFERASE"/>
    <property type="match status" value="1"/>
</dbReference>
<dbReference type="Gene3D" id="3.40.50.150">
    <property type="entry name" value="Vaccinia Virus protein VP39"/>
    <property type="match status" value="1"/>
</dbReference>
<dbReference type="InterPro" id="IPR027417">
    <property type="entry name" value="P-loop_NTPase"/>
</dbReference>
<feature type="region of interest" description="Disordered" evidence="2">
    <location>
        <begin position="45"/>
        <end position="69"/>
    </location>
</feature>
<dbReference type="Pfam" id="PF13489">
    <property type="entry name" value="Methyltransf_23"/>
    <property type="match status" value="1"/>
</dbReference>
<evidence type="ECO:0000256" key="1">
    <source>
        <dbReference type="ARBA" id="ARBA00038158"/>
    </source>
</evidence>
<gene>
    <name evidence="3" type="ORF">O9K51_10526</name>
</gene>
<protein>
    <submittedName>
        <fullName evidence="3">Casein kinase I isoform delta</fullName>
    </submittedName>
</protein>
<dbReference type="Proteomes" id="UP001163105">
    <property type="component" value="Unassembled WGS sequence"/>
</dbReference>
<dbReference type="InterPro" id="IPR029063">
    <property type="entry name" value="SAM-dependent_MTases_sf"/>
</dbReference>
<name>A0AB34FC49_9HYPO</name>
<dbReference type="EMBL" id="JAQHRD010000015">
    <property type="protein sequence ID" value="KAJ6436989.1"/>
    <property type="molecule type" value="Genomic_DNA"/>
</dbReference>
<evidence type="ECO:0000256" key="2">
    <source>
        <dbReference type="SAM" id="MobiDB-lite"/>
    </source>
</evidence>
<sequence length="776" mass="88666">MLLEIWETYRERDVDNEVLVTSDEASMDYIERRLARTVAGSPFNQGSLGASGARKSSRKTKSSTAGGTGDDEYARYCAEDVVNSHHYRSRPIDWWKINRNRYPRKLTIYDYPMINGRTFPRSSTTEYWCPNDDRQQNGLDIAHHFMRMLKGDRLFEAPIDRFDRVLDIAEVIGTDISPRQPPWVPPNCVFHIEDAQLEWTYALESFDFIHIRGLYGSIGSWEKLYCQTYDALRPGGWIENTEISILVQSDAQAVRNDPDHIFWRWAKVLWEGADRMGKTLRIADDGEMPKLIGDAGFVDVRETRYKVPIGFSSRDPTENEIGKYNLAFMLESLEGFALFILKEIMGWKYDDIQVFVTQMHRAICNPKLRPYYYIHTQYLSLPPSLAMATGQLPEFIVTKPVDFESTQNRPHASSTASVQKEKRWEPIARNLLTKKLPQTEQDWDRVLRTQDDVNRVLQRIVLSHLTPTAKAALSWRGRFGECSKHFELLAGDKTNKNPIELFRLAVIALSEVAIKEGLPSDETYEYLRLCLRRYPRSAKQLGDESLRKTVKAVREGIQFVEGFTDILGPRSNELPLYVKSWTTVFHNYTAECGEYIAQRKHTVVPSKRASCLIIGDLGVGKTSLITILMDEEPDVHYMPTVEVQRHDPPGRGYSLIEVPGSLPDAEIPRIQTASDYDLIIFVFRPDKILTGHYYRRFWTTPPPVPAIVVEVSPGRAAGSSGERLECQLWGRRCDYFPITMRDPTSLQKLAVYLDRHALSFCGPKSAIGNAPGSAVA</sequence>
<organism evidence="3 4">
    <name type="scientific">Purpureocillium lavendulum</name>
    <dbReference type="NCBI Taxonomy" id="1247861"/>
    <lineage>
        <taxon>Eukaryota</taxon>
        <taxon>Fungi</taxon>
        <taxon>Dikarya</taxon>
        <taxon>Ascomycota</taxon>
        <taxon>Pezizomycotina</taxon>
        <taxon>Sordariomycetes</taxon>
        <taxon>Hypocreomycetidae</taxon>
        <taxon>Hypocreales</taxon>
        <taxon>Ophiocordycipitaceae</taxon>
        <taxon>Purpureocillium</taxon>
    </lineage>
</organism>
<dbReference type="PANTHER" id="PTHR43591:SF10">
    <property type="entry name" value="ABC TRANSMEMBRANE TYPE-1 DOMAIN-CONTAINING PROTEIN-RELATED"/>
    <property type="match status" value="1"/>
</dbReference>
<keyword evidence="4" id="KW-1185">Reference proteome</keyword>
<comment type="caution">
    <text evidence="3">The sequence shown here is derived from an EMBL/GenBank/DDBJ whole genome shotgun (WGS) entry which is preliminary data.</text>
</comment>
<keyword evidence="3" id="KW-0808">Transferase</keyword>
<dbReference type="GO" id="GO:0016301">
    <property type="term" value="F:kinase activity"/>
    <property type="evidence" value="ECO:0007669"/>
    <property type="project" value="UniProtKB-KW"/>
</dbReference>
<dbReference type="CDD" id="cd00882">
    <property type="entry name" value="Ras_like_GTPase"/>
    <property type="match status" value="1"/>
</dbReference>
<dbReference type="SUPFAM" id="SSF52540">
    <property type="entry name" value="P-loop containing nucleoside triphosphate hydrolases"/>
    <property type="match status" value="1"/>
</dbReference>
<dbReference type="SUPFAM" id="SSF53335">
    <property type="entry name" value="S-adenosyl-L-methionine-dependent methyltransferases"/>
    <property type="match status" value="1"/>
</dbReference>
<comment type="similarity">
    <text evidence="1">Belongs to the methyltransferase superfamily. LaeA methyltransferase family.</text>
</comment>
<dbReference type="GO" id="GO:0008168">
    <property type="term" value="F:methyltransferase activity"/>
    <property type="evidence" value="ECO:0007669"/>
    <property type="project" value="TreeGrafter"/>
</dbReference>
<evidence type="ECO:0000313" key="4">
    <source>
        <dbReference type="Proteomes" id="UP001163105"/>
    </source>
</evidence>
<accession>A0AB34FC49</accession>
<keyword evidence="3" id="KW-0418">Kinase</keyword>